<feature type="transmembrane region" description="Helical" evidence="8">
    <location>
        <begin position="12"/>
        <end position="32"/>
    </location>
</feature>
<gene>
    <name evidence="10" type="ORF">N0V83_008050</name>
</gene>
<feature type="domain" description="Wax synthase" evidence="9">
    <location>
        <begin position="226"/>
        <end position="308"/>
    </location>
</feature>
<keyword evidence="11" id="KW-1185">Reference proteome</keyword>
<evidence type="ECO:0000259" key="9">
    <source>
        <dbReference type="Pfam" id="PF13813"/>
    </source>
</evidence>
<feature type="transmembrane region" description="Helical" evidence="8">
    <location>
        <begin position="346"/>
        <end position="368"/>
    </location>
</feature>
<comment type="pathway">
    <text evidence="2">Secondary metabolite biosynthesis.</text>
</comment>
<protein>
    <recommendedName>
        <fullName evidence="9">Wax synthase domain-containing protein</fullName>
    </recommendedName>
</protein>
<dbReference type="GO" id="GO:0008374">
    <property type="term" value="F:O-acyltransferase activity"/>
    <property type="evidence" value="ECO:0007669"/>
    <property type="project" value="InterPro"/>
</dbReference>
<evidence type="ECO:0000313" key="10">
    <source>
        <dbReference type="EMBL" id="KAJ4366414.1"/>
    </source>
</evidence>
<dbReference type="OrthoDB" id="1077582at2759"/>
<dbReference type="GO" id="GO:0016020">
    <property type="term" value="C:membrane"/>
    <property type="evidence" value="ECO:0007669"/>
    <property type="project" value="UniProtKB-SubCell"/>
</dbReference>
<feature type="transmembrane region" description="Helical" evidence="8">
    <location>
        <begin position="39"/>
        <end position="56"/>
    </location>
</feature>
<dbReference type="Pfam" id="PF13813">
    <property type="entry name" value="MBOAT_2"/>
    <property type="match status" value="1"/>
</dbReference>
<evidence type="ECO:0000256" key="1">
    <source>
        <dbReference type="ARBA" id="ARBA00004141"/>
    </source>
</evidence>
<dbReference type="GO" id="GO:0006629">
    <property type="term" value="P:lipid metabolic process"/>
    <property type="evidence" value="ECO:0007669"/>
    <property type="project" value="InterPro"/>
</dbReference>
<dbReference type="Proteomes" id="UP001140560">
    <property type="component" value="Unassembled WGS sequence"/>
</dbReference>
<organism evidence="10 11">
    <name type="scientific">Neocucurbitaria cava</name>
    <dbReference type="NCBI Taxonomy" id="798079"/>
    <lineage>
        <taxon>Eukaryota</taxon>
        <taxon>Fungi</taxon>
        <taxon>Dikarya</taxon>
        <taxon>Ascomycota</taxon>
        <taxon>Pezizomycotina</taxon>
        <taxon>Dothideomycetes</taxon>
        <taxon>Pleosporomycetidae</taxon>
        <taxon>Pleosporales</taxon>
        <taxon>Pleosporineae</taxon>
        <taxon>Cucurbitariaceae</taxon>
        <taxon>Neocucurbitaria</taxon>
    </lineage>
</organism>
<dbReference type="PANTHER" id="PTHR31595">
    <property type="entry name" value="LONG-CHAIN-ALCOHOL O-FATTY-ACYLTRANSFERASE 3-RELATED"/>
    <property type="match status" value="1"/>
</dbReference>
<evidence type="ECO:0000256" key="4">
    <source>
        <dbReference type="ARBA" id="ARBA00022679"/>
    </source>
</evidence>
<feature type="transmembrane region" description="Helical" evidence="8">
    <location>
        <begin position="305"/>
        <end position="326"/>
    </location>
</feature>
<dbReference type="EMBL" id="JAPEUY010000014">
    <property type="protein sequence ID" value="KAJ4366414.1"/>
    <property type="molecule type" value="Genomic_DNA"/>
</dbReference>
<dbReference type="InterPro" id="IPR044851">
    <property type="entry name" value="Wax_synthase"/>
</dbReference>
<comment type="subcellular location">
    <subcellularLocation>
        <location evidence="1">Membrane</location>
        <topology evidence="1">Multi-pass membrane protein</topology>
    </subcellularLocation>
</comment>
<evidence type="ECO:0000256" key="8">
    <source>
        <dbReference type="SAM" id="Phobius"/>
    </source>
</evidence>
<keyword evidence="6 8" id="KW-1133">Transmembrane helix</keyword>
<dbReference type="InterPro" id="IPR032805">
    <property type="entry name" value="Wax_synthase_dom"/>
</dbReference>
<dbReference type="AlphaFoldDB" id="A0A9W8Y363"/>
<comment type="caution">
    <text evidence="10">The sequence shown here is derived from an EMBL/GenBank/DDBJ whole genome shotgun (WGS) entry which is preliminary data.</text>
</comment>
<accession>A0A9W8Y363</accession>
<comment type="similarity">
    <text evidence="3">Belongs to the wax synthase family.</text>
</comment>
<reference evidence="10" key="1">
    <citation type="submission" date="2022-10" db="EMBL/GenBank/DDBJ databases">
        <title>Tapping the CABI collections for fungal endophytes: first genome assemblies for Collariella, Neodidymelliopsis, Ascochyta clinopodiicola, Didymella pomorum, Didymosphaeria variabile, Neocosmospora piperis and Neocucurbitaria cava.</title>
        <authorList>
            <person name="Hill R."/>
        </authorList>
    </citation>
    <scope>NUCLEOTIDE SEQUENCE</scope>
    <source>
        <strain evidence="10">IMI 356814</strain>
    </source>
</reference>
<evidence type="ECO:0000256" key="5">
    <source>
        <dbReference type="ARBA" id="ARBA00022692"/>
    </source>
</evidence>
<evidence type="ECO:0000313" key="11">
    <source>
        <dbReference type="Proteomes" id="UP001140560"/>
    </source>
</evidence>
<feature type="transmembrane region" description="Helical" evidence="8">
    <location>
        <begin position="192"/>
        <end position="215"/>
    </location>
</feature>
<keyword evidence="4" id="KW-0808">Transferase</keyword>
<evidence type="ECO:0000256" key="7">
    <source>
        <dbReference type="ARBA" id="ARBA00023136"/>
    </source>
</evidence>
<dbReference type="PANTHER" id="PTHR31595:SF57">
    <property type="entry name" value="OS04G0481900 PROTEIN"/>
    <property type="match status" value="1"/>
</dbReference>
<evidence type="ECO:0000256" key="3">
    <source>
        <dbReference type="ARBA" id="ARBA00007282"/>
    </source>
</evidence>
<keyword evidence="5 8" id="KW-0812">Transmembrane</keyword>
<name>A0A9W8Y363_9PLEO</name>
<evidence type="ECO:0000256" key="2">
    <source>
        <dbReference type="ARBA" id="ARBA00005179"/>
    </source>
</evidence>
<keyword evidence="7 8" id="KW-0472">Membrane</keyword>
<sequence length="406" mass="47323">MSGIRAWTLEAALAPILSTFLAFTYAIYILAYPPKHKKTSILLLALPVTYAFIHHLDVAPNRNVSDTFGRFLCIWYAHMSYEVVILEFKPPTTKENDGWKTRVKEAYKVLFDRNHAQVTCSQEEHVKPDTRPGAKKQSHGFSRNRFLRYHLTKATLLSLALWVWESYFADLSFPTTDNSIPFSLRIHTTFDWLFISLILYDLTHSLFALLFTCLLRFDPPSTWSLSLFGPLTAATSVRNYWSNHWHNYIYHSFSAHAKVLTRGWLGMQRGKWTTRVVENTLVFAASGGMHSAVRWVQEGYGEGGVWFIAVFYVSQMGAILVEDVVLRVWRCLKQKAGIREGESDWWWWWVNGVERAVGYVWVFGWFMWSVPLYVHTRDAWADKVVMRKFAARWEEHLMGEARNRED</sequence>
<evidence type="ECO:0000256" key="6">
    <source>
        <dbReference type="ARBA" id="ARBA00022989"/>
    </source>
</evidence>
<proteinExistence type="inferred from homology"/>